<keyword evidence="6" id="KW-0833">Ubl conjugation pathway</keyword>
<dbReference type="Proteomes" id="UP000054279">
    <property type="component" value="Unassembled WGS sequence"/>
</dbReference>
<evidence type="ECO:0000256" key="7">
    <source>
        <dbReference type="ARBA" id="ARBA00022833"/>
    </source>
</evidence>
<evidence type="ECO:0000256" key="2">
    <source>
        <dbReference type="ARBA" id="ARBA00022679"/>
    </source>
</evidence>
<dbReference type="HOGENOM" id="CLU_017097_0_0_1"/>
<dbReference type="CDD" id="cd20353">
    <property type="entry name" value="Rcat_RBR_RNF216"/>
    <property type="match status" value="1"/>
</dbReference>
<proteinExistence type="predicted"/>
<feature type="transmembrane region" description="Helical" evidence="8">
    <location>
        <begin position="351"/>
        <end position="368"/>
    </location>
</feature>
<evidence type="ECO:0000313" key="10">
    <source>
        <dbReference type="EMBL" id="KIJ45091.1"/>
    </source>
</evidence>
<dbReference type="Pfam" id="PF26200">
    <property type="entry name" value="Rcat_RNF216"/>
    <property type="match status" value="1"/>
</dbReference>
<keyword evidence="5" id="KW-0863">Zinc-finger</keyword>
<evidence type="ECO:0000256" key="1">
    <source>
        <dbReference type="ARBA" id="ARBA00004906"/>
    </source>
</evidence>
<evidence type="ECO:0000256" key="6">
    <source>
        <dbReference type="ARBA" id="ARBA00022786"/>
    </source>
</evidence>
<dbReference type="GO" id="GO:0016740">
    <property type="term" value="F:transferase activity"/>
    <property type="evidence" value="ECO:0007669"/>
    <property type="project" value="UniProtKB-KW"/>
</dbReference>
<name>A0A0C9W279_SPHS4</name>
<dbReference type="Gene3D" id="1.20.120.1750">
    <property type="match status" value="1"/>
</dbReference>
<keyword evidence="7" id="KW-0862">Zinc</keyword>
<gene>
    <name evidence="10" type="ORF">M422DRAFT_29940</name>
</gene>
<comment type="pathway">
    <text evidence="1">Protein modification; protein ubiquitination.</text>
</comment>
<organism evidence="10 11">
    <name type="scientific">Sphaerobolus stellatus (strain SS14)</name>
    <dbReference type="NCBI Taxonomy" id="990650"/>
    <lineage>
        <taxon>Eukaryota</taxon>
        <taxon>Fungi</taxon>
        <taxon>Dikarya</taxon>
        <taxon>Basidiomycota</taxon>
        <taxon>Agaricomycotina</taxon>
        <taxon>Agaricomycetes</taxon>
        <taxon>Phallomycetidae</taxon>
        <taxon>Geastrales</taxon>
        <taxon>Sphaerobolaceae</taxon>
        <taxon>Sphaerobolus</taxon>
    </lineage>
</organism>
<dbReference type="InterPro" id="IPR047546">
    <property type="entry name" value="Rcat_RBR_RNF216"/>
</dbReference>
<dbReference type="CDD" id="cd16630">
    <property type="entry name" value="RING-HC_RBR_RNF216"/>
    <property type="match status" value="1"/>
</dbReference>
<dbReference type="AlphaFoldDB" id="A0A0C9W279"/>
<sequence>MLKALGRSKRQKSSKETVQQVPIEEINRQLDVLADIFPHCAVSALRQQLLSSSQESRLHVAADALLQNLVNATPKTYRRPQKLEGWERFCTTKYVKAVEQLLQQEFTNLSKSTIQTVMEETNSDYMRSRHLLREITSKSWRYRVRSWFSRERDVFELPNVLENSTGSARLDNEIYALSKPDRDAQTAKDAELAKELNEKEAAEADALFECECCFSDYTWEAIVGCTDGHFVCCDCLARSVKESLYGQGGSLLLEKNSVHCMSATANPPCQGFIASDQLPRALDSELYEQLQLQFTQLQLQKAALPLLFCPNCSYAAVEPPQPRLVLRLRSIPIILMFLLLASRTISVVRKLYLFPVIILFFLGFLYFISPETYEEPVYISISAAIERLKKKRTEPNSKVFRCQNPRCGISSCIQCGKEWEGFHDCAEDTEKENRRLYIERVMTEAIKRTCRKCKTAFVKSSGCNLLRCKCGYEMCYLCREDLRDVGYNHFCPHLRVVPGNPCDRCDKCFLYQTENEDEVAKAAGRRAAEEWDRRNRKKRRPTLRPNVQIEVEPFDQSTVFDVLLEVLIDSFFEFWCQA</sequence>
<keyword evidence="8" id="KW-0472">Membrane</keyword>
<dbReference type="PANTHER" id="PTHR22770">
    <property type="entry name" value="UBIQUITIN CONJUGATING ENZYME 7 INTERACTING PROTEIN-RELATED"/>
    <property type="match status" value="1"/>
</dbReference>
<dbReference type="Pfam" id="PF26112">
    <property type="entry name" value="UBA_RNF216"/>
    <property type="match status" value="1"/>
</dbReference>
<dbReference type="SUPFAM" id="SSF57850">
    <property type="entry name" value="RING/U-box"/>
    <property type="match status" value="1"/>
</dbReference>
<dbReference type="Pfam" id="PF26191">
    <property type="entry name" value="RING-HC_RBR_RNF216"/>
    <property type="match status" value="1"/>
</dbReference>
<evidence type="ECO:0000313" key="11">
    <source>
        <dbReference type="Proteomes" id="UP000054279"/>
    </source>
</evidence>
<keyword evidence="11" id="KW-1185">Reference proteome</keyword>
<reference evidence="10 11" key="1">
    <citation type="submission" date="2014-06" db="EMBL/GenBank/DDBJ databases">
        <title>Evolutionary Origins and Diversification of the Mycorrhizal Mutualists.</title>
        <authorList>
            <consortium name="DOE Joint Genome Institute"/>
            <consortium name="Mycorrhizal Genomics Consortium"/>
            <person name="Kohler A."/>
            <person name="Kuo A."/>
            <person name="Nagy L.G."/>
            <person name="Floudas D."/>
            <person name="Copeland A."/>
            <person name="Barry K.W."/>
            <person name="Cichocki N."/>
            <person name="Veneault-Fourrey C."/>
            <person name="LaButti K."/>
            <person name="Lindquist E.A."/>
            <person name="Lipzen A."/>
            <person name="Lundell T."/>
            <person name="Morin E."/>
            <person name="Murat C."/>
            <person name="Riley R."/>
            <person name="Ohm R."/>
            <person name="Sun H."/>
            <person name="Tunlid A."/>
            <person name="Henrissat B."/>
            <person name="Grigoriev I.V."/>
            <person name="Hibbett D.S."/>
            <person name="Martin F."/>
        </authorList>
    </citation>
    <scope>NUCLEOTIDE SEQUENCE [LARGE SCALE GENOMIC DNA]</scope>
    <source>
        <strain evidence="10 11">SS14</strain>
    </source>
</reference>
<dbReference type="InterPro" id="IPR051628">
    <property type="entry name" value="LUBAC_E3_Ligases"/>
</dbReference>
<dbReference type="EMBL" id="KN837113">
    <property type="protein sequence ID" value="KIJ45091.1"/>
    <property type="molecule type" value="Genomic_DNA"/>
</dbReference>
<evidence type="ECO:0000256" key="4">
    <source>
        <dbReference type="ARBA" id="ARBA00022737"/>
    </source>
</evidence>
<dbReference type="PANTHER" id="PTHR22770:SF42">
    <property type="entry name" value="FINGER PROTEIN (ZIN), PUTATIVE (AFU_ORTHOLOGUE AFUA_4G03910)-RELATED"/>
    <property type="match status" value="1"/>
</dbReference>
<evidence type="ECO:0000256" key="3">
    <source>
        <dbReference type="ARBA" id="ARBA00022723"/>
    </source>
</evidence>
<dbReference type="InterPro" id="IPR058758">
    <property type="entry name" value="UBA_RNF216"/>
</dbReference>
<protein>
    <recommendedName>
        <fullName evidence="9">RING-type domain-containing protein</fullName>
    </recommendedName>
</protein>
<evidence type="ECO:0000259" key="9">
    <source>
        <dbReference type="PROSITE" id="PS51873"/>
    </source>
</evidence>
<keyword evidence="2" id="KW-0808">Transferase</keyword>
<evidence type="ECO:0000256" key="5">
    <source>
        <dbReference type="ARBA" id="ARBA00022771"/>
    </source>
</evidence>
<dbReference type="GO" id="GO:0008270">
    <property type="term" value="F:zinc ion binding"/>
    <property type="evidence" value="ECO:0007669"/>
    <property type="project" value="UniProtKB-KW"/>
</dbReference>
<keyword evidence="4" id="KW-0677">Repeat</keyword>
<dbReference type="InterPro" id="IPR047544">
    <property type="entry name" value="RING-HC_RBR_RNF216"/>
</dbReference>
<dbReference type="InterPro" id="IPR044066">
    <property type="entry name" value="TRIAD_supradom"/>
</dbReference>
<evidence type="ECO:0000256" key="8">
    <source>
        <dbReference type="SAM" id="Phobius"/>
    </source>
</evidence>
<feature type="domain" description="RING-type" evidence="9">
    <location>
        <begin position="206"/>
        <end position="506"/>
    </location>
</feature>
<keyword evidence="3" id="KW-0479">Metal-binding</keyword>
<dbReference type="OrthoDB" id="9977870at2759"/>
<keyword evidence="8" id="KW-1133">Transmembrane helix</keyword>
<dbReference type="PROSITE" id="PS51873">
    <property type="entry name" value="TRIAD"/>
    <property type="match status" value="1"/>
</dbReference>
<keyword evidence="8" id="KW-0812">Transmembrane</keyword>
<accession>A0A0C9W279</accession>